<evidence type="ECO:0000259" key="2">
    <source>
        <dbReference type="Pfam" id="PF05050"/>
    </source>
</evidence>
<dbReference type="PANTHER" id="PTHR34009">
    <property type="entry name" value="PROTEIN STAR"/>
    <property type="match status" value="1"/>
</dbReference>
<evidence type="ECO:0000256" key="1">
    <source>
        <dbReference type="SAM" id="MobiDB-lite"/>
    </source>
</evidence>
<keyword evidence="3" id="KW-0808">Transferase</keyword>
<dbReference type="Gene3D" id="3.40.50.150">
    <property type="entry name" value="Vaccinia Virus protein VP39"/>
    <property type="match status" value="1"/>
</dbReference>
<dbReference type="GO" id="GO:0005886">
    <property type="term" value="C:plasma membrane"/>
    <property type="evidence" value="ECO:0007669"/>
    <property type="project" value="TreeGrafter"/>
</dbReference>
<dbReference type="GO" id="GO:0008168">
    <property type="term" value="F:methyltransferase activity"/>
    <property type="evidence" value="ECO:0007669"/>
    <property type="project" value="UniProtKB-KW"/>
</dbReference>
<organism evidence="3 4">
    <name type="scientific">Neoroseomonas alkaliterrae</name>
    <dbReference type="NCBI Taxonomy" id="1452450"/>
    <lineage>
        <taxon>Bacteria</taxon>
        <taxon>Pseudomonadati</taxon>
        <taxon>Pseudomonadota</taxon>
        <taxon>Alphaproteobacteria</taxon>
        <taxon>Acetobacterales</taxon>
        <taxon>Acetobacteraceae</taxon>
        <taxon>Neoroseomonas</taxon>
    </lineage>
</organism>
<dbReference type="GO" id="GO:0016197">
    <property type="term" value="P:endosomal transport"/>
    <property type="evidence" value="ECO:0007669"/>
    <property type="project" value="TreeGrafter"/>
</dbReference>
<dbReference type="InterPro" id="IPR006342">
    <property type="entry name" value="FkbM_mtfrase"/>
</dbReference>
<evidence type="ECO:0000313" key="3">
    <source>
        <dbReference type="EMBL" id="MBB5691925.1"/>
    </source>
</evidence>
<feature type="compositionally biased region" description="Low complexity" evidence="1">
    <location>
        <begin position="47"/>
        <end position="56"/>
    </location>
</feature>
<dbReference type="Pfam" id="PF05050">
    <property type="entry name" value="Methyltransf_21"/>
    <property type="match status" value="1"/>
</dbReference>
<feature type="domain" description="Methyltransferase FkbM" evidence="2">
    <location>
        <begin position="83"/>
        <end position="251"/>
    </location>
</feature>
<keyword evidence="4" id="KW-1185">Reference proteome</keyword>
<dbReference type="InterPro" id="IPR029063">
    <property type="entry name" value="SAM-dependent_MTases_sf"/>
</dbReference>
<dbReference type="EMBL" id="JACIJE010000028">
    <property type="protein sequence ID" value="MBB5691925.1"/>
    <property type="molecule type" value="Genomic_DNA"/>
</dbReference>
<protein>
    <submittedName>
        <fullName evidence="3">FkbM family methyltransferase</fullName>
    </submittedName>
</protein>
<keyword evidence="3" id="KW-0489">Methyltransferase</keyword>
<comment type="caution">
    <text evidence="3">The sequence shown here is derived from an EMBL/GenBank/DDBJ whole genome shotgun (WGS) entry which is preliminary data.</text>
</comment>
<gene>
    <name evidence="3" type="ORF">FHS88_004092</name>
</gene>
<name>A0A840XTN9_9PROT</name>
<dbReference type="GO" id="GO:0032259">
    <property type="term" value="P:methylation"/>
    <property type="evidence" value="ECO:0007669"/>
    <property type="project" value="UniProtKB-KW"/>
</dbReference>
<proteinExistence type="predicted"/>
<dbReference type="Proteomes" id="UP000562254">
    <property type="component" value="Unassembled WGS sequence"/>
</dbReference>
<dbReference type="PANTHER" id="PTHR34009:SF2">
    <property type="entry name" value="PROTEIN STAR"/>
    <property type="match status" value="1"/>
</dbReference>
<sequence length="274" mass="29827">MLSKVKRKLAEFMRYQAELGSRGPEVMSRLDALASAVAQLQPPPSSAPTGPSGAESFSQCGEDRLVAFILRIAGHEGPVRYADIGAAHPVYDNNTYLFRKAGGSGLLVEADPDYLPEYRHHRPGDAVEQVAVVPERLAHQDSITFYAMEDRGWSSISPEHSALAEALGKGGVRREFSVRCATINTLLGRHFADGRIDLLSLDVEGLDAELLGELDFGRFAPKVIIVENDAEDCATGRAAASTVEMMRGKGYVFFGYTFVNTIYASRALLEAARF</sequence>
<dbReference type="AlphaFoldDB" id="A0A840XTN9"/>
<dbReference type="GO" id="GO:0005737">
    <property type="term" value="C:cytoplasm"/>
    <property type="evidence" value="ECO:0007669"/>
    <property type="project" value="GOC"/>
</dbReference>
<reference evidence="3 4" key="1">
    <citation type="submission" date="2020-08" db="EMBL/GenBank/DDBJ databases">
        <title>Genomic Encyclopedia of Type Strains, Phase IV (KMG-IV): sequencing the most valuable type-strain genomes for metagenomic binning, comparative biology and taxonomic classification.</title>
        <authorList>
            <person name="Goeker M."/>
        </authorList>
    </citation>
    <scope>NUCLEOTIDE SEQUENCE [LARGE SCALE GENOMIC DNA]</scope>
    <source>
        <strain evidence="3 4">DSM 25895</strain>
    </source>
</reference>
<accession>A0A840XTN9</accession>
<dbReference type="SUPFAM" id="SSF53335">
    <property type="entry name" value="S-adenosyl-L-methionine-dependent methyltransferases"/>
    <property type="match status" value="1"/>
</dbReference>
<dbReference type="GO" id="GO:0006888">
    <property type="term" value="P:endoplasmic reticulum to Golgi vesicle-mediated transport"/>
    <property type="evidence" value="ECO:0007669"/>
    <property type="project" value="TreeGrafter"/>
</dbReference>
<dbReference type="InterPro" id="IPR053202">
    <property type="entry name" value="EGF_Rcpt_Signaling_Reg"/>
</dbReference>
<evidence type="ECO:0000313" key="4">
    <source>
        <dbReference type="Proteomes" id="UP000562254"/>
    </source>
</evidence>
<feature type="region of interest" description="Disordered" evidence="1">
    <location>
        <begin position="38"/>
        <end position="57"/>
    </location>
</feature>